<evidence type="ECO:0000256" key="1">
    <source>
        <dbReference type="ARBA" id="ARBA00004141"/>
    </source>
</evidence>
<keyword evidence="4 8" id="KW-0812">Transmembrane</keyword>
<dbReference type="Pfam" id="PF00939">
    <property type="entry name" value="Na_sulph_symp"/>
    <property type="match status" value="1"/>
</dbReference>
<feature type="transmembrane region" description="Helical" evidence="8">
    <location>
        <begin position="90"/>
        <end position="108"/>
    </location>
</feature>
<evidence type="ECO:0000256" key="4">
    <source>
        <dbReference type="ARBA" id="ARBA00022692"/>
    </source>
</evidence>
<keyword evidence="6 8" id="KW-0472">Membrane</keyword>
<feature type="transmembrane region" description="Helical" evidence="8">
    <location>
        <begin position="222"/>
        <end position="241"/>
    </location>
</feature>
<feature type="transmembrane region" description="Helical" evidence="8">
    <location>
        <begin position="38"/>
        <end position="58"/>
    </location>
</feature>
<feature type="transmembrane region" description="Helical" evidence="8">
    <location>
        <begin position="276"/>
        <end position="294"/>
    </location>
</feature>
<comment type="subcellular location">
    <subcellularLocation>
        <location evidence="1">Membrane</location>
        <topology evidence="1">Multi-pass membrane protein</topology>
    </subcellularLocation>
</comment>
<dbReference type="InterPro" id="IPR001898">
    <property type="entry name" value="SLC13A/DASS"/>
</dbReference>
<name>A0ABV1J9Q2_9ACTN</name>
<feature type="transmembrane region" description="Helical" evidence="8">
    <location>
        <begin position="300"/>
        <end position="318"/>
    </location>
</feature>
<evidence type="ECO:0000256" key="2">
    <source>
        <dbReference type="ARBA" id="ARBA00006772"/>
    </source>
</evidence>
<feature type="transmembrane region" description="Helical" evidence="8">
    <location>
        <begin position="153"/>
        <end position="172"/>
    </location>
</feature>
<dbReference type="PANTHER" id="PTHR10283">
    <property type="entry name" value="SOLUTE CARRIER FAMILY 13 MEMBER"/>
    <property type="match status" value="1"/>
</dbReference>
<evidence type="ECO:0000256" key="7">
    <source>
        <dbReference type="ARBA" id="ARBA00031174"/>
    </source>
</evidence>
<comment type="caution">
    <text evidence="9">The sequence shown here is derived from an EMBL/GenBank/DDBJ whole genome shotgun (WGS) entry which is preliminary data.</text>
</comment>
<comment type="similarity">
    <text evidence="2">Belongs to the SLC13A/DASS transporter (TC 2.A.47) family. NADC subfamily.</text>
</comment>
<feature type="transmembrane region" description="Helical" evidence="8">
    <location>
        <begin position="12"/>
        <end position="32"/>
    </location>
</feature>
<keyword evidence="10" id="KW-1185">Reference proteome</keyword>
<feature type="transmembrane region" description="Helical" evidence="8">
    <location>
        <begin position="179"/>
        <end position="202"/>
    </location>
</feature>
<evidence type="ECO:0000256" key="6">
    <source>
        <dbReference type="ARBA" id="ARBA00023136"/>
    </source>
</evidence>
<reference evidence="9 10" key="1">
    <citation type="submission" date="2024-04" db="EMBL/GenBank/DDBJ databases">
        <title>Human intestinal bacterial collection.</title>
        <authorList>
            <person name="Pauvert C."/>
            <person name="Hitch T.C.A."/>
            <person name="Clavel T."/>
        </authorList>
    </citation>
    <scope>NUCLEOTIDE SEQUENCE [LARGE SCALE GENOMIC DNA]</scope>
    <source>
        <strain evidence="9 10">CLA-KB-H42</strain>
    </source>
</reference>
<dbReference type="RefSeq" id="WP_102375616.1">
    <property type="nucleotide sequence ID" value="NZ_DBFADM010000002.1"/>
</dbReference>
<dbReference type="PANTHER" id="PTHR10283:SF82">
    <property type="entry name" value="SOLUTE CARRIER FAMILY 13 MEMBER 2"/>
    <property type="match status" value="1"/>
</dbReference>
<evidence type="ECO:0000313" key="9">
    <source>
        <dbReference type="EMBL" id="MEQ3361437.1"/>
    </source>
</evidence>
<feature type="transmembrane region" description="Helical" evidence="8">
    <location>
        <begin position="453"/>
        <end position="472"/>
    </location>
</feature>
<proteinExistence type="inferred from homology"/>
<evidence type="ECO:0000256" key="3">
    <source>
        <dbReference type="ARBA" id="ARBA00020150"/>
    </source>
</evidence>
<dbReference type="Proteomes" id="UP001487305">
    <property type="component" value="Unassembled WGS sequence"/>
</dbReference>
<keyword evidence="5 8" id="KW-1133">Transmembrane helix</keyword>
<organism evidence="9 10">
    <name type="scientific">Raoultibacter massiliensis</name>
    <dbReference type="NCBI Taxonomy" id="1852371"/>
    <lineage>
        <taxon>Bacteria</taxon>
        <taxon>Bacillati</taxon>
        <taxon>Actinomycetota</taxon>
        <taxon>Coriobacteriia</taxon>
        <taxon>Eggerthellales</taxon>
        <taxon>Eggerthellaceae</taxon>
        <taxon>Raoultibacter</taxon>
    </lineage>
</organism>
<accession>A0ABV1J9Q2</accession>
<gene>
    <name evidence="9" type="ORF">AAA083_00445</name>
</gene>
<feature type="transmembrane region" description="Helical" evidence="8">
    <location>
        <begin position="400"/>
        <end position="426"/>
    </location>
</feature>
<dbReference type="EMBL" id="JBBNOP010000001">
    <property type="protein sequence ID" value="MEQ3361437.1"/>
    <property type="molecule type" value="Genomic_DNA"/>
</dbReference>
<sequence length="474" mass="50377">MVLLKRITEGKDAKQLIGLVVGLLIMGVSYFLPASPDLSHEATMSLGVLLGTVVMWLCGTMATGAAGMLGVLALVVLGVMPSLPEAMSGFIAPTTWFVLGVFCMTALMQKSTLGIRLTKRFIMWAGADSRKLVLAIMGVTTLCSAIMTDTGAVALSMSFALPLLGLIGAKAGSSNLGRCLMIGISFGACFGGFTTPIGHSLNVLALGLMEQQAGITVGFLEWMTYGVPIALIILPLAWLFITKAFPPEAISEDDIKTLMDNQFNVGKMTAHDVKSLVLLIAIPVLWILGNWIPFLNATTVALFGMLMLFVPGMNILTWKEFESMTSWNLILFFGTVLSLGGAVTATGAADWIAALFLNSGILDLPLFVSLLMIGIVLYLVNSVVPIALTWTTIFTLPLVYFAQAVGIAPVAPVFLMVCLTAGSFIIPLCPSMNMTLDTGYYTFGEALKSGWETSIAIVLVAAIWVFFIAGVLGL</sequence>
<evidence type="ECO:0000313" key="10">
    <source>
        <dbReference type="Proteomes" id="UP001487305"/>
    </source>
</evidence>
<feature type="transmembrane region" description="Helical" evidence="8">
    <location>
        <begin position="330"/>
        <end position="354"/>
    </location>
</feature>
<protein>
    <recommendedName>
        <fullName evidence="3">Sodium-dependent dicarboxylate transporter SdcS</fullName>
    </recommendedName>
    <alternativeName>
        <fullName evidence="7">Na(+)/dicarboxylate symporter</fullName>
    </alternativeName>
</protein>
<evidence type="ECO:0000256" key="8">
    <source>
        <dbReference type="SAM" id="Phobius"/>
    </source>
</evidence>
<evidence type="ECO:0000256" key="5">
    <source>
        <dbReference type="ARBA" id="ARBA00022989"/>
    </source>
</evidence>
<feature type="transmembrane region" description="Helical" evidence="8">
    <location>
        <begin position="129"/>
        <end position="147"/>
    </location>
</feature>